<dbReference type="InterPro" id="IPR036779">
    <property type="entry name" value="LysM_dom_sf"/>
</dbReference>
<feature type="domain" description="LysM" evidence="2">
    <location>
        <begin position="112"/>
        <end position="155"/>
    </location>
</feature>
<dbReference type="InterPro" id="IPR018392">
    <property type="entry name" value="LysM"/>
</dbReference>
<dbReference type="AlphaFoldDB" id="A0ABD2YNZ7"/>
<feature type="compositionally biased region" description="Low complexity" evidence="1">
    <location>
        <begin position="72"/>
        <end position="85"/>
    </location>
</feature>
<dbReference type="SMART" id="SM00257">
    <property type="entry name" value="LysM"/>
    <property type="match status" value="1"/>
</dbReference>
<dbReference type="PANTHER" id="PTHR33734">
    <property type="entry name" value="LYSM DOMAIN-CONTAINING GPI-ANCHORED PROTEIN 2"/>
    <property type="match status" value="1"/>
</dbReference>
<reference evidence="3 4" key="1">
    <citation type="submission" date="2024-11" db="EMBL/GenBank/DDBJ databases">
        <title>A near-complete genome assembly of Cinchona calisaya.</title>
        <authorList>
            <person name="Lian D.C."/>
            <person name="Zhao X.W."/>
            <person name="Wei L."/>
        </authorList>
    </citation>
    <scope>NUCLEOTIDE SEQUENCE [LARGE SCALE GENOMIC DNA]</scope>
    <source>
        <tissue evidence="3">Nenye</tissue>
    </source>
</reference>
<dbReference type="Pfam" id="PF01476">
    <property type="entry name" value="LysM"/>
    <property type="match status" value="1"/>
</dbReference>
<feature type="region of interest" description="Disordered" evidence="1">
    <location>
        <begin position="53"/>
        <end position="90"/>
    </location>
</feature>
<comment type="caution">
    <text evidence="3">The sequence shown here is derived from an EMBL/GenBank/DDBJ whole genome shotgun (WGS) entry which is preliminary data.</text>
</comment>
<protein>
    <recommendedName>
        <fullName evidence="2">LysM domain-containing protein</fullName>
    </recommendedName>
</protein>
<evidence type="ECO:0000256" key="1">
    <source>
        <dbReference type="SAM" id="MobiDB-lite"/>
    </source>
</evidence>
<dbReference type="Proteomes" id="UP001630127">
    <property type="component" value="Unassembled WGS sequence"/>
</dbReference>
<keyword evidence="4" id="KW-1185">Reference proteome</keyword>
<evidence type="ECO:0000313" key="3">
    <source>
        <dbReference type="EMBL" id="KAL3509106.1"/>
    </source>
</evidence>
<dbReference type="PANTHER" id="PTHR33734:SF26">
    <property type="entry name" value="LYSM DOMAIN-CONTAINING PROTEIN"/>
    <property type="match status" value="1"/>
</dbReference>
<gene>
    <name evidence="3" type="ORF">ACH5RR_028507</name>
</gene>
<feature type="region of interest" description="Disordered" evidence="1">
    <location>
        <begin position="1"/>
        <end position="20"/>
    </location>
</feature>
<dbReference type="Gene3D" id="3.10.350.10">
    <property type="entry name" value="LysM domain"/>
    <property type="match status" value="1"/>
</dbReference>
<sequence>MSNDRESAGDEGSGNGNDKTVAKTAGFVVFSGIAMSIIKALNPFNKPDLKMSPNTTTNIPPEPINSFTESTQPQAQLSQQCQPSLITPPPEPIIIKKPNSCIEQNVEESLPRVVEIERGDTLWGLSRKYGVSVEAIKEANGLTGDTIYAGKKLTIP</sequence>
<dbReference type="SUPFAM" id="SSF54106">
    <property type="entry name" value="LysM domain"/>
    <property type="match status" value="1"/>
</dbReference>
<evidence type="ECO:0000259" key="2">
    <source>
        <dbReference type="PROSITE" id="PS51782"/>
    </source>
</evidence>
<accession>A0ABD2YNZ7</accession>
<dbReference type="PROSITE" id="PS51782">
    <property type="entry name" value="LYSM"/>
    <property type="match status" value="1"/>
</dbReference>
<name>A0ABD2YNZ7_9GENT</name>
<proteinExistence type="predicted"/>
<evidence type="ECO:0000313" key="4">
    <source>
        <dbReference type="Proteomes" id="UP001630127"/>
    </source>
</evidence>
<dbReference type="CDD" id="cd00118">
    <property type="entry name" value="LysM"/>
    <property type="match status" value="1"/>
</dbReference>
<dbReference type="EMBL" id="JBJUIK010000012">
    <property type="protein sequence ID" value="KAL3509106.1"/>
    <property type="molecule type" value="Genomic_DNA"/>
</dbReference>
<organism evidence="3 4">
    <name type="scientific">Cinchona calisaya</name>
    <dbReference type="NCBI Taxonomy" id="153742"/>
    <lineage>
        <taxon>Eukaryota</taxon>
        <taxon>Viridiplantae</taxon>
        <taxon>Streptophyta</taxon>
        <taxon>Embryophyta</taxon>
        <taxon>Tracheophyta</taxon>
        <taxon>Spermatophyta</taxon>
        <taxon>Magnoliopsida</taxon>
        <taxon>eudicotyledons</taxon>
        <taxon>Gunneridae</taxon>
        <taxon>Pentapetalae</taxon>
        <taxon>asterids</taxon>
        <taxon>lamiids</taxon>
        <taxon>Gentianales</taxon>
        <taxon>Rubiaceae</taxon>
        <taxon>Cinchonoideae</taxon>
        <taxon>Cinchoneae</taxon>
        <taxon>Cinchona</taxon>
    </lineage>
</organism>